<evidence type="ECO:0000256" key="4">
    <source>
        <dbReference type="RuleBase" id="RU363019"/>
    </source>
</evidence>
<dbReference type="Proteomes" id="UP001193389">
    <property type="component" value="Chromosome"/>
</dbReference>
<dbReference type="PROSITE" id="PS50072">
    <property type="entry name" value="CSA_PPIASE_2"/>
    <property type="match status" value="1"/>
</dbReference>
<dbReference type="SUPFAM" id="SSF50891">
    <property type="entry name" value="Cyclophilin-like"/>
    <property type="match status" value="1"/>
</dbReference>
<dbReference type="CDD" id="cd00317">
    <property type="entry name" value="cyclophilin"/>
    <property type="match status" value="1"/>
</dbReference>
<feature type="chain" id="PRO_5024485215" description="Peptidyl-prolyl cis-trans isomerase" evidence="4">
    <location>
        <begin position="23"/>
        <end position="273"/>
    </location>
</feature>
<protein>
    <recommendedName>
        <fullName evidence="4">Peptidyl-prolyl cis-trans isomerase</fullName>
        <shortName evidence="4">PPIase</shortName>
        <ecNumber evidence="4">5.2.1.8</ecNumber>
    </recommendedName>
</protein>
<reference evidence="6" key="1">
    <citation type="journal article" date="2020" name="Int. J. Syst. Evol. Microbiol.">
        <title>Aquipluma nitroreducens gen. nov. sp. nov., a novel facultatively anaerobic bacterium isolated from a freshwater lake.</title>
        <authorList>
            <person name="Watanabe M."/>
            <person name="Kojima H."/>
            <person name="Fukui M."/>
        </authorList>
    </citation>
    <scope>NUCLEOTIDE SEQUENCE</scope>
    <source>
        <strain evidence="6">MeG22</strain>
    </source>
</reference>
<evidence type="ECO:0000313" key="7">
    <source>
        <dbReference type="Proteomes" id="UP001193389"/>
    </source>
</evidence>
<evidence type="ECO:0000313" key="6">
    <source>
        <dbReference type="EMBL" id="BBE18091.1"/>
    </source>
</evidence>
<dbReference type="EMBL" id="AP018694">
    <property type="protein sequence ID" value="BBE18091.1"/>
    <property type="molecule type" value="Genomic_DNA"/>
</dbReference>
<dbReference type="InterPro" id="IPR029000">
    <property type="entry name" value="Cyclophilin-like_dom_sf"/>
</dbReference>
<name>A0A5K7S952_9BACT</name>
<dbReference type="Pfam" id="PF00160">
    <property type="entry name" value="Pro_isomerase"/>
    <property type="match status" value="2"/>
</dbReference>
<proteinExistence type="inferred from homology"/>
<organism evidence="6 7">
    <name type="scientific">Aquipluma nitroreducens</name>
    <dbReference type="NCBI Taxonomy" id="2010828"/>
    <lineage>
        <taxon>Bacteria</taxon>
        <taxon>Pseudomonadati</taxon>
        <taxon>Bacteroidota</taxon>
        <taxon>Bacteroidia</taxon>
        <taxon>Marinilabiliales</taxon>
        <taxon>Prolixibacteraceae</taxon>
        <taxon>Aquipluma</taxon>
    </lineage>
</organism>
<feature type="domain" description="PPIase cyclophilin-type" evidence="5">
    <location>
        <begin position="39"/>
        <end position="269"/>
    </location>
</feature>
<keyword evidence="4" id="KW-0732">Signal</keyword>
<evidence type="ECO:0000256" key="3">
    <source>
        <dbReference type="ARBA" id="ARBA00023235"/>
    </source>
</evidence>
<dbReference type="InterPro" id="IPR002130">
    <property type="entry name" value="Cyclophilin-type_PPIase_dom"/>
</dbReference>
<dbReference type="GO" id="GO:0006457">
    <property type="term" value="P:protein folding"/>
    <property type="evidence" value="ECO:0007669"/>
    <property type="project" value="InterPro"/>
</dbReference>
<keyword evidence="3 4" id="KW-0413">Isomerase</keyword>
<keyword evidence="7" id="KW-1185">Reference proteome</keyword>
<dbReference type="InterPro" id="IPR020892">
    <property type="entry name" value="Cyclophilin-type_PPIase_CS"/>
</dbReference>
<sequence>MTMKKLALFMIFAGLFINLSCGVSPKSKETMVQIKTEFGNIKIKLYDETPLHRDNFIKLIKEGVYTDLLFHRVIQGFMIQGGDPDSKNAEPGKMLGTGDLGYTIPAEINSKFFHRRGVLAAARQGDDTNPERRSSASQFYILQGKVFRPAELDTMEVKLEESRKMNMLQSKIKSVEPELNKLGQEGKQDELLARYNTIKEEVLAEVAQLPSLKFTEEQRKAYTTIGGYPPLDNLYTIFGEVIEGMGVVDAIAKEPTDRYDRPQKDIKFTITIL</sequence>
<accession>A0A5K7S952</accession>
<evidence type="ECO:0000256" key="2">
    <source>
        <dbReference type="ARBA" id="ARBA00023110"/>
    </source>
</evidence>
<dbReference type="PANTHER" id="PTHR45625">
    <property type="entry name" value="PEPTIDYL-PROLYL CIS-TRANS ISOMERASE-RELATED"/>
    <property type="match status" value="1"/>
</dbReference>
<evidence type="ECO:0000256" key="1">
    <source>
        <dbReference type="ARBA" id="ARBA00007365"/>
    </source>
</evidence>
<gene>
    <name evidence="6" type="ORF">AQPE_2251</name>
</gene>
<dbReference type="EC" id="5.2.1.8" evidence="4"/>
<comment type="function">
    <text evidence="4">PPIases accelerate the folding of proteins. It catalyzes the cis-trans isomerization of proline imidic peptide bonds in oligopeptides.</text>
</comment>
<dbReference type="PRINTS" id="PR00153">
    <property type="entry name" value="CSAPPISMRASE"/>
</dbReference>
<dbReference type="Gene3D" id="2.40.100.10">
    <property type="entry name" value="Cyclophilin-like"/>
    <property type="match status" value="2"/>
</dbReference>
<keyword evidence="2 4" id="KW-0697">Rotamase</keyword>
<evidence type="ECO:0000259" key="5">
    <source>
        <dbReference type="PROSITE" id="PS50072"/>
    </source>
</evidence>
<comment type="catalytic activity">
    <reaction evidence="4">
        <text>[protein]-peptidylproline (omega=180) = [protein]-peptidylproline (omega=0)</text>
        <dbReference type="Rhea" id="RHEA:16237"/>
        <dbReference type="Rhea" id="RHEA-COMP:10747"/>
        <dbReference type="Rhea" id="RHEA-COMP:10748"/>
        <dbReference type="ChEBI" id="CHEBI:83833"/>
        <dbReference type="ChEBI" id="CHEBI:83834"/>
        <dbReference type="EC" id="5.2.1.8"/>
    </reaction>
</comment>
<dbReference type="AlphaFoldDB" id="A0A5K7S952"/>
<dbReference type="PANTHER" id="PTHR45625:SF4">
    <property type="entry name" value="PEPTIDYLPROLYL ISOMERASE DOMAIN AND WD REPEAT-CONTAINING PROTEIN 1"/>
    <property type="match status" value="1"/>
</dbReference>
<dbReference type="PROSITE" id="PS00170">
    <property type="entry name" value="CSA_PPIASE_1"/>
    <property type="match status" value="1"/>
</dbReference>
<comment type="similarity">
    <text evidence="1 4">Belongs to the cyclophilin-type PPIase family.</text>
</comment>
<feature type="signal peptide" evidence="4">
    <location>
        <begin position="1"/>
        <end position="22"/>
    </location>
</feature>
<dbReference type="KEGG" id="anf:AQPE_2251"/>
<dbReference type="InterPro" id="IPR044666">
    <property type="entry name" value="Cyclophilin_A-like"/>
</dbReference>
<dbReference type="GO" id="GO:0003755">
    <property type="term" value="F:peptidyl-prolyl cis-trans isomerase activity"/>
    <property type="evidence" value="ECO:0007669"/>
    <property type="project" value="UniProtKB-UniRule"/>
</dbReference>